<feature type="non-terminal residue" evidence="4">
    <location>
        <position position="1"/>
    </location>
</feature>
<dbReference type="InterPro" id="IPR036291">
    <property type="entry name" value="NAD(P)-bd_dom_sf"/>
</dbReference>
<proteinExistence type="inferred from homology"/>
<evidence type="ECO:0000313" key="5">
    <source>
        <dbReference type="Proteomes" id="UP000016932"/>
    </source>
</evidence>
<dbReference type="eggNOG" id="KOG1205">
    <property type="taxonomic scope" value="Eukaryota"/>
</dbReference>
<dbReference type="PRINTS" id="PR00081">
    <property type="entry name" value="GDHRDH"/>
</dbReference>
<keyword evidence="2" id="KW-0560">Oxidoreductase</keyword>
<reference evidence="4 5" key="1">
    <citation type="journal article" date="2012" name="PLoS Pathog.">
        <title>Diverse lifestyles and strategies of plant pathogenesis encoded in the genomes of eighteen Dothideomycetes fungi.</title>
        <authorList>
            <person name="Ohm R.A."/>
            <person name="Feau N."/>
            <person name="Henrissat B."/>
            <person name="Schoch C.L."/>
            <person name="Horwitz B.A."/>
            <person name="Barry K.W."/>
            <person name="Condon B.J."/>
            <person name="Copeland A.C."/>
            <person name="Dhillon B."/>
            <person name="Glaser F."/>
            <person name="Hesse C.N."/>
            <person name="Kosti I."/>
            <person name="LaButti K."/>
            <person name="Lindquist E.A."/>
            <person name="Lucas S."/>
            <person name="Salamov A.A."/>
            <person name="Bradshaw R.E."/>
            <person name="Ciuffetti L."/>
            <person name="Hamelin R.C."/>
            <person name="Kema G.H.J."/>
            <person name="Lawrence C."/>
            <person name="Scott J.A."/>
            <person name="Spatafora J.W."/>
            <person name="Turgeon B.G."/>
            <person name="de Wit P.J.G.M."/>
            <person name="Zhong S."/>
            <person name="Goodwin S.B."/>
            <person name="Grigoriev I.V."/>
        </authorList>
    </citation>
    <scope>NUCLEOTIDE SEQUENCE [LARGE SCALE GENOMIC DNA]</scope>
    <source>
        <strain evidence="4 5">CIRAD86</strain>
    </source>
</reference>
<dbReference type="SUPFAM" id="SSF51735">
    <property type="entry name" value="NAD(P)-binding Rossmann-fold domains"/>
    <property type="match status" value="1"/>
</dbReference>
<dbReference type="VEuPathDB" id="FungiDB:MYCFIDRAFT_101118"/>
<dbReference type="Gene3D" id="3.40.50.720">
    <property type="entry name" value="NAD(P)-binding Rossmann-like Domain"/>
    <property type="match status" value="1"/>
</dbReference>
<feature type="non-terminal residue" evidence="4">
    <location>
        <position position="190"/>
    </location>
</feature>
<dbReference type="RefSeq" id="XP_007924495.1">
    <property type="nucleotide sequence ID" value="XM_007926304.1"/>
</dbReference>
<accession>M3AH27</accession>
<evidence type="ECO:0000256" key="3">
    <source>
        <dbReference type="RuleBase" id="RU000363"/>
    </source>
</evidence>
<sequence length="190" mass="19404">ITGASAGIGRATTKAFAAAGASVACIARRENDLKVLVEEIRSEGGKATAVAADVSQPGTPAHIVSSVERELGPIDILISNAGITRLSPLDAEKDLSIWWRCYEVNVLAPVSLIHAVLPSMKARKTGIIMTVSSAVASMALPCMSAYASSKAAISKFHESITPELAGSGILSFAVNPGMVGGTELGSATNA</sequence>
<organism evidence="4 5">
    <name type="scientific">Pseudocercospora fijiensis (strain CIRAD86)</name>
    <name type="common">Black leaf streak disease fungus</name>
    <name type="synonym">Mycosphaerella fijiensis</name>
    <dbReference type="NCBI Taxonomy" id="383855"/>
    <lineage>
        <taxon>Eukaryota</taxon>
        <taxon>Fungi</taxon>
        <taxon>Dikarya</taxon>
        <taxon>Ascomycota</taxon>
        <taxon>Pezizomycotina</taxon>
        <taxon>Dothideomycetes</taxon>
        <taxon>Dothideomycetidae</taxon>
        <taxon>Mycosphaerellales</taxon>
        <taxon>Mycosphaerellaceae</taxon>
        <taxon>Pseudocercospora</taxon>
    </lineage>
</organism>
<dbReference type="CDD" id="cd05233">
    <property type="entry name" value="SDR_c"/>
    <property type="match status" value="1"/>
</dbReference>
<comment type="similarity">
    <text evidence="1 3">Belongs to the short-chain dehydrogenases/reductases (SDR) family.</text>
</comment>
<dbReference type="PRINTS" id="PR00080">
    <property type="entry name" value="SDRFAMILY"/>
</dbReference>
<dbReference type="PANTHER" id="PTHR44196:SF1">
    <property type="entry name" value="DEHYDROGENASE_REDUCTASE SDR FAMILY MEMBER 7B"/>
    <property type="match status" value="1"/>
</dbReference>
<protein>
    <recommendedName>
        <fullName evidence="6">NAD(P)-binding protein</fullName>
    </recommendedName>
</protein>
<dbReference type="EMBL" id="KB446557">
    <property type="protein sequence ID" value="EME83871.1"/>
    <property type="molecule type" value="Genomic_DNA"/>
</dbReference>
<dbReference type="AlphaFoldDB" id="M3AH27"/>
<dbReference type="GO" id="GO:0016020">
    <property type="term" value="C:membrane"/>
    <property type="evidence" value="ECO:0007669"/>
    <property type="project" value="TreeGrafter"/>
</dbReference>
<keyword evidence="5" id="KW-1185">Reference proteome</keyword>
<name>M3AH27_PSEFD</name>
<dbReference type="Pfam" id="PF00106">
    <property type="entry name" value="adh_short"/>
    <property type="match status" value="1"/>
</dbReference>
<dbReference type="KEGG" id="pfj:MYCFIDRAFT_101118"/>
<gene>
    <name evidence="4" type="ORF">MYCFIDRAFT_101118</name>
</gene>
<dbReference type="HOGENOM" id="CLU_010194_2_10_1"/>
<evidence type="ECO:0000256" key="2">
    <source>
        <dbReference type="ARBA" id="ARBA00023002"/>
    </source>
</evidence>
<evidence type="ECO:0000313" key="4">
    <source>
        <dbReference type="EMBL" id="EME83871.1"/>
    </source>
</evidence>
<dbReference type="PANTHER" id="PTHR44196">
    <property type="entry name" value="DEHYDROGENASE/REDUCTASE SDR FAMILY MEMBER 7B"/>
    <property type="match status" value="1"/>
</dbReference>
<dbReference type="Proteomes" id="UP000016932">
    <property type="component" value="Unassembled WGS sequence"/>
</dbReference>
<evidence type="ECO:0000256" key="1">
    <source>
        <dbReference type="ARBA" id="ARBA00006484"/>
    </source>
</evidence>
<dbReference type="GO" id="GO:0016491">
    <property type="term" value="F:oxidoreductase activity"/>
    <property type="evidence" value="ECO:0007669"/>
    <property type="project" value="UniProtKB-KW"/>
</dbReference>
<dbReference type="OrthoDB" id="1933717at2759"/>
<dbReference type="GeneID" id="19329999"/>
<evidence type="ECO:0008006" key="6">
    <source>
        <dbReference type="Google" id="ProtNLM"/>
    </source>
</evidence>
<dbReference type="InterPro" id="IPR002347">
    <property type="entry name" value="SDR_fam"/>
</dbReference>